<gene>
    <name evidence="2" type="ORF">E2C01_087038</name>
</gene>
<comment type="caution">
    <text evidence="2">The sequence shown here is derived from an EMBL/GenBank/DDBJ whole genome shotgun (WGS) entry which is preliminary data.</text>
</comment>
<evidence type="ECO:0000313" key="3">
    <source>
        <dbReference type="Proteomes" id="UP000324222"/>
    </source>
</evidence>
<name>A0A5B7J2C8_PORTR</name>
<dbReference type="AlphaFoldDB" id="A0A5B7J2C8"/>
<reference evidence="2 3" key="1">
    <citation type="submission" date="2019-05" db="EMBL/GenBank/DDBJ databases">
        <title>Another draft genome of Portunus trituberculatus and its Hox gene families provides insights of decapod evolution.</title>
        <authorList>
            <person name="Jeong J.-H."/>
            <person name="Song I."/>
            <person name="Kim S."/>
            <person name="Choi T."/>
            <person name="Kim D."/>
            <person name="Ryu S."/>
            <person name="Kim W."/>
        </authorList>
    </citation>
    <scope>NUCLEOTIDE SEQUENCE [LARGE SCALE GENOMIC DNA]</scope>
    <source>
        <tissue evidence="2">Muscle</tissue>
    </source>
</reference>
<dbReference type="Proteomes" id="UP000324222">
    <property type="component" value="Unassembled WGS sequence"/>
</dbReference>
<organism evidence="2 3">
    <name type="scientific">Portunus trituberculatus</name>
    <name type="common">Swimming crab</name>
    <name type="synonym">Neptunus trituberculatus</name>
    <dbReference type="NCBI Taxonomy" id="210409"/>
    <lineage>
        <taxon>Eukaryota</taxon>
        <taxon>Metazoa</taxon>
        <taxon>Ecdysozoa</taxon>
        <taxon>Arthropoda</taxon>
        <taxon>Crustacea</taxon>
        <taxon>Multicrustacea</taxon>
        <taxon>Malacostraca</taxon>
        <taxon>Eumalacostraca</taxon>
        <taxon>Eucarida</taxon>
        <taxon>Decapoda</taxon>
        <taxon>Pleocyemata</taxon>
        <taxon>Brachyura</taxon>
        <taxon>Eubrachyura</taxon>
        <taxon>Portunoidea</taxon>
        <taxon>Portunidae</taxon>
        <taxon>Portuninae</taxon>
        <taxon>Portunus</taxon>
    </lineage>
</organism>
<dbReference type="EMBL" id="VSRR010089659">
    <property type="protein sequence ID" value="MPC91971.1"/>
    <property type="molecule type" value="Genomic_DNA"/>
</dbReference>
<evidence type="ECO:0000256" key="1">
    <source>
        <dbReference type="SAM" id="MobiDB-lite"/>
    </source>
</evidence>
<feature type="compositionally biased region" description="Basic residues" evidence="1">
    <location>
        <begin position="10"/>
        <end position="21"/>
    </location>
</feature>
<proteinExistence type="predicted"/>
<accession>A0A5B7J2C8</accession>
<keyword evidence="3" id="KW-1185">Reference proteome</keyword>
<protein>
    <submittedName>
        <fullName evidence="2">Uncharacterized protein</fullName>
    </submittedName>
</protein>
<feature type="region of interest" description="Disordered" evidence="1">
    <location>
        <begin position="1"/>
        <end position="21"/>
    </location>
</feature>
<sequence>MHVGSLAQTAHHRPAVYRHRGGRAAPRLCPCIWSMVRRRGLSHDHRL</sequence>
<evidence type="ECO:0000313" key="2">
    <source>
        <dbReference type="EMBL" id="MPC91971.1"/>
    </source>
</evidence>